<dbReference type="EMBL" id="BGZK01001892">
    <property type="protein sequence ID" value="GBP87883.1"/>
    <property type="molecule type" value="Genomic_DNA"/>
</dbReference>
<dbReference type="Proteomes" id="UP000299102">
    <property type="component" value="Unassembled WGS sequence"/>
</dbReference>
<keyword evidence="3" id="KW-1185">Reference proteome</keyword>
<dbReference type="SUPFAM" id="SSF56219">
    <property type="entry name" value="DNase I-like"/>
    <property type="match status" value="1"/>
</dbReference>
<dbReference type="AlphaFoldDB" id="A0A4C1ZL19"/>
<evidence type="ECO:0000313" key="3">
    <source>
        <dbReference type="Proteomes" id="UP000299102"/>
    </source>
</evidence>
<reference evidence="2 3" key="1">
    <citation type="journal article" date="2019" name="Commun. Biol.">
        <title>The bagworm genome reveals a unique fibroin gene that provides high tensile strength.</title>
        <authorList>
            <person name="Kono N."/>
            <person name="Nakamura H."/>
            <person name="Ohtoshi R."/>
            <person name="Tomita M."/>
            <person name="Numata K."/>
            <person name="Arakawa K."/>
        </authorList>
    </citation>
    <scope>NUCLEOTIDE SEQUENCE [LARGE SCALE GENOMIC DNA]</scope>
</reference>
<dbReference type="OrthoDB" id="8063979at2759"/>
<keyword evidence="1" id="KW-0732">Signal</keyword>
<gene>
    <name evidence="2" type="ORF">EVAR_63822_1</name>
</gene>
<accession>A0A4C1ZL19</accession>
<name>A0A4C1ZL19_EUMVA</name>
<feature type="chain" id="PRO_5020036728" evidence="1">
    <location>
        <begin position="24"/>
        <end position="282"/>
    </location>
</feature>
<proteinExistence type="predicted"/>
<protein>
    <submittedName>
        <fullName evidence="2">Uncharacterized protein</fullName>
    </submittedName>
</protein>
<dbReference type="Gene3D" id="3.60.10.10">
    <property type="entry name" value="Endonuclease/exonuclease/phosphatase"/>
    <property type="match status" value="1"/>
</dbReference>
<evidence type="ECO:0000256" key="1">
    <source>
        <dbReference type="SAM" id="SignalP"/>
    </source>
</evidence>
<dbReference type="InterPro" id="IPR036691">
    <property type="entry name" value="Endo/exonu/phosph_ase_sf"/>
</dbReference>
<feature type="signal peptide" evidence="1">
    <location>
        <begin position="1"/>
        <end position="23"/>
    </location>
</feature>
<evidence type="ECO:0000313" key="2">
    <source>
        <dbReference type="EMBL" id="GBP87883.1"/>
    </source>
</evidence>
<organism evidence="2 3">
    <name type="scientific">Eumeta variegata</name>
    <name type="common">Bagworm moth</name>
    <name type="synonym">Eumeta japonica</name>
    <dbReference type="NCBI Taxonomy" id="151549"/>
    <lineage>
        <taxon>Eukaryota</taxon>
        <taxon>Metazoa</taxon>
        <taxon>Ecdysozoa</taxon>
        <taxon>Arthropoda</taxon>
        <taxon>Hexapoda</taxon>
        <taxon>Insecta</taxon>
        <taxon>Pterygota</taxon>
        <taxon>Neoptera</taxon>
        <taxon>Endopterygota</taxon>
        <taxon>Lepidoptera</taxon>
        <taxon>Glossata</taxon>
        <taxon>Ditrysia</taxon>
        <taxon>Tineoidea</taxon>
        <taxon>Psychidae</taxon>
        <taxon>Oiketicinae</taxon>
        <taxon>Eumeta</taxon>
    </lineage>
</organism>
<comment type="caution">
    <text evidence="2">The sequence shown here is derived from an EMBL/GenBank/DDBJ whole genome shotgun (WGS) entry which is preliminary data.</text>
</comment>
<sequence>MGWYGSLKGGVLLAASALAATDCTNVTLGSLTEEWTDCISLQFVQSNLQRSKRATTELLVEAERRNIAVALIQESFIGNTGELRRYPSGVDVEEDQTLDDEDVAATIIKAEKCRIGVMSMYFEGDKPIGPYLDRVRYVFSKLRIDKIMLGYFPWAWKYGFTPQWGTEDALYDLMSYLQRVESQKDNINSALGCRGCLRQRVVPALEIQLLAQNCSVNFHGMVWGYLWDGMLSLGLQKGSQYIQRLSQSGQGDMRFESGDRKDHIYCHNRVYRSARFERLSIG</sequence>